<protein>
    <submittedName>
        <fullName evidence="1">Uncharacterized protein</fullName>
    </submittedName>
</protein>
<accession>A0A7S0LYS1</accession>
<dbReference type="AlphaFoldDB" id="A0A7S0LYS1"/>
<proteinExistence type="predicted"/>
<dbReference type="EMBL" id="HBEZ01007446">
    <property type="protein sequence ID" value="CAD8626481.1"/>
    <property type="molecule type" value="Transcribed_RNA"/>
</dbReference>
<gene>
    <name evidence="1" type="ORF">CCUR1050_LOCUS4159</name>
</gene>
<sequence>MSKGTIMPCDLASPTCSFNKGWCETCEFSYQVACWKARHSQCVALGYAPDPSYPVPTQATYTLERLKCENGQLLVLISAAQRLAQPRMLVQAMAGPVVTQVQHPLIPDEELRDPFTYLHPPADSPSRRQCWQCMLSLPSSCFYMSGETCRHCAEHGSGF</sequence>
<evidence type="ECO:0000313" key="1">
    <source>
        <dbReference type="EMBL" id="CAD8626481.1"/>
    </source>
</evidence>
<reference evidence="1" key="1">
    <citation type="submission" date="2021-01" db="EMBL/GenBank/DDBJ databases">
        <authorList>
            <person name="Corre E."/>
            <person name="Pelletier E."/>
            <person name="Niang G."/>
            <person name="Scheremetjew M."/>
            <person name="Finn R."/>
            <person name="Kale V."/>
            <person name="Holt S."/>
            <person name="Cochrane G."/>
            <person name="Meng A."/>
            <person name="Brown T."/>
            <person name="Cohen L."/>
        </authorList>
    </citation>
    <scope>NUCLEOTIDE SEQUENCE</scope>
    <source>
        <strain evidence="1">CCAP979/52</strain>
    </source>
</reference>
<organism evidence="1">
    <name type="scientific">Cryptomonas curvata</name>
    <dbReference type="NCBI Taxonomy" id="233186"/>
    <lineage>
        <taxon>Eukaryota</taxon>
        <taxon>Cryptophyceae</taxon>
        <taxon>Cryptomonadales</taxon>
        <taxon>Cryptomonadaceae</taxon>
        <taxon>Cryptomonas</taxon>
    </lineage>
</organism>
<name>A0A7S0LYS1_9CRYP</name>